<evidence type="ECO:0008006" key="5">
    <source>
        <dbReference type="Google" id="ProtNLM"/>
    </source>
</evidence>
<dbReference type="OMA" id="AHWKEDQ"/>
<accession>K0RJV8</accession>
<reference evidence="3 4" key="1">
    <citation type="journal article" date="2012" name="Genome Biol.">
        <title>Genome and low-iron response of an oceanic diatom adapted to chronic iron limitation.</title>
        <authorList>
            <person name="Lommer M."/>
            <person name="Specht M."/>
            <person name="Roy A.S."/>
            <person name="Kraemer L."/>
            <person name="Andreson R."/>
            <person name="Gutowska M.A."/>
            <person name="Wolf J."/>
            <person name="Bergner S.V."/>
            <person name="Schilhabel M.B."/>
            <person name="Klostermeier U.C."/>
            <person name="Beiko R.G."/>
            <person name="Rosenstiel P."/>
            <person name="Hippler M."/>
            <person name="Laroche J."/>
        </authorList>
    </citation>
    <scope>NUCLEOTIDE SEQUENCE [LARGE SCALE GENOMIC DNA]</scope>
    <source>
        <strain evidence="3 4">CCMP1005</strain>
    </source>
</reference>
<feature type="compositionally biased region" description="Pro residues" evidence="2">
    <location>
        <begin position="1"/>
        <end position="18"/>
    </location>
</feature>
<feature type="compositionally biased region" description="Basic and acidic residues" evidence="2">
    <location>
        <begin position="478"/>
        <end position="488"/>
    </location>
</feature>
<dbReference type="GO" id="GO:0042175">
    <property type="term" value="C:nuclear outer membrane-endoplasmic reticulum membrane network"/>
    <property type="evidence" value="ECO:0007669"/>
    <property type="project" value="TreeGrafter"/>
</dbReference>
<gene>
    <name evidence="3" type="ORF">THAOC_32017</name>
</gene>
<dbReference type="GO" id="GO:0005783">
    <property type="term" value="C:endoplasmic reticulum"/>
    <property type="evidence" value="ECO:0007669"/>
    <property type="project" value="TreeGrafter"/>
</dbReference>
<dbReference type="PANTHER" id="PTHR31027">
    <property type="entry name" value="NUCLEAR SEGREGATION PROTEIN BFR1"/>
    <property type="match status" value="1"/>
</dbReference>
<feature type="compositionally biased region" description="Basic residues" evidence="2">
    <location>
        <begin position="492"/>
        <end position="502"/>
    </location>
</feature>
<protein>
    <recommendedName>
        <fullName evidence="5">Nuclear segregation protein Bfr1</fullName>
    </recommendedName>
</protein>
<name>K0RJV8_THAOC</name>
<sequence>MTDPPPPQASPVDPPSDGKPPAGGKPGPSPKKGYTKPREEREQVPIEELYDLSKPIKRIERPSRDEHEKQIAELDAFIQSIRDERRALQEKIDSALGKKDDGSPLARERDALNKIKNQKGLMIEQKRQIRTRLEIVKADGNRLIDQAKSARSGMKFSNVAEIEKEIARLQRKQETQSMSLSDEKKLIKEIDFLTASRRTAEEIAAKQDDINIIKADRKAISAELDAKNSEIDAIQKEVDAQAAVVKKLNEKQSNQRGQVGELIKKREELKNQVDGKIKEKNELRAEFREKTNDWYQCQRALKAQRQIQYDEEKKRREEEQAAWLKKKEEEELAKTPYEEEMALCEYLADYLTKTYLTDSQAEAEKRAAAAEEKAKADVVAVKDDPFAGFKAVSKKKDDDEDMYFGKGRGKKGRGGGKSKKAPKAAAFSISLDLFEQFGMISLAPPTSLGAVPASVEELKAKKTWYSEQPRGSVPTARDIVRKAKEEAAAKSGKSKGNGKKKGNFSISSDEFAPLSS</sequence>
<feature type="region of interest" description="Disordered" evidence="2">
    <location>
        <begin position="466"/>
        <end position="516"/>
    </location>
</feature>
<evidence type="ECO:0000256" key="1">
    <source>
        <dbReference type="SAM" id="Coils"/>
    </source>
</evidence>
<dbReference type="GO" id="GO:1990904">
    <property type="term" value="C:ribonucleoprotein complex"/>
    <property type="evidence" value="ECO:0007669"/>
    <property type="project" value="TreeGrafter"/>
</dbReference>
<dbReference type="eggNOG" id="ENOG502QRKP">
    <property type="taxonomic scope" value="Eukaryota"/>
</dbReference>
<dbReference type="AlphaFoldDB" id="K0RJV8"/>
<proteinExistence type="predicted"/>
<dbReference type="GO" id="GO:0003729">
    <property type="term" value="F:mRNA binding"/>
    <property type="evidence" value="ECO:0007669"/>
    <property type="project" value="TreeGrafter"/>
</dbReference>
<feature type="region of interest" description="Disordered" evidence="2">
    <location>
        <begin position="400"/>
        <end position="421"/>
    </location>
</feature>
<dbReference type="PANTHER" id="PTHR31027:SF2">
    <property type="entry name" value="LEBERCILIN DOMAIN-CONTAINING PROTEIN"/>
    <property type="match status" value="1"/>
</dbReference>
<evidence type="ECO:0000256" key="2">
    <source>
        <dbReference type="SAM" id="MobiDB-lite"/>
    </source>
</evidence>
<dbReference type="OrthoDB" id="2195113at2759"/>
<dbReference type="GO" id="GO:0008298">
    <property type="term" value="P:intracellular mRNA localization"/>
    <property type="evidence" value="ECO:0007669"/>
    <property type="project" value="TreeGrafter"/>
</dbReference>
<evidence type="ECO:0000313" key="4">
    <source>
        <dbReference type="Proteomes" id="UP000266841"/>
    </source>
</evidence>
<feature type="compositionally biased region" description="Basic residues" evidence="2">
    <location>
        <begin position="407"/>
        <end position="421"/>
    </location>
</feature>
<dbReference type="InterPro" id="IPR039604">
    <property type="entry name" value="Bfr1"/>
</dbReference>
<keyword evidence="1" id="KW-0175">Coiled coil</keyword>
<feature type="compositionally biased region" description="Polar residues" evidence="2">
    <location>
        <begin position="504"/>
        <end position="516"/>
    </location>
</feature>
<feature type="coiled-coil region" evidence="1">
    <location>
        <begin position="64"/>
        <end position="98"/>
    </location>
</feature>
<evidence type="ECO:0000313" key="3">
    <source>
        <dbReference type="EMBL" id="EJK49136.1"/>
    </source>
</evidence>
<dbReference type="Proteomes" id="UP000266841">
    <property type="component" value="Unassembled WGS sequence"/>
</dbReference>
<keyword evidence="4" id="KW-1185">Reference proteome</keyword>
<feature type="coiled-coil region" evidence="1">
    <location>
        <begin position="217"/>
        <end position="320"/>
    </location>
</feature>
<organism evidence="3 4">
    <name type="scientific">Thalassiosira oceanica</name>
    <name type="common">Marine diatom</name>
    <dbReference type="NCBI Taxonomy" id="159749"/>
    <lineage>
        <taxon>Eukaryota</taxon>
        <taxon>Sar</taxon>
        <taxon>Stramenopiles</taxon>
        <taxon>Ochrophyta</taxon>
        <taxon>Bacillariophyta</taxon>
        <taxon>Coscinodiscophyceae</taxon>
        <taxon>Thalassiosirophycidae</taxon>
        <taxon>Thalassiosirales</taxon>
        <taxon>Thalassiosiraceae</taxon>
        <taxon>Thalassiosira</taxon>
    </lineage>
</organism>
<feature type="region of interest" description="Disordered" evidence="2">
    <location>
        <begin position="1"/>
        <end position="49"/>
    </location>
</feature>
<dbReference type="EMBL" id="AGNL01045079">
    <property type="protein sequence ID" value="EJK49136.1"/>
    <property type="molecule type" value="Genomic_DNA"/>
</dbReference>
<comment type="caution">
    <text evidence="3">The sequence shown here is derived from an EMBL/GenBank/DDBJ whole genome shotgun (WGS) entry which is preliminary data.</text>
</comment>